<proteinExistence type="predicted"/>
<dbReference type="EMBL" id="JAVRJZ010000014">
    <property type="protein sequence ID" value="KAK2713459.1"/>
    <property type="molecule type" value="Genomic_DNA"/>
</dbReference>
<comment type="caution">
    <text evidence="1">The sequence shown here is derived from an EMBL/GenBank/DDBJ whole genome shotgun (WGS) entry which is preliminary data.</text>
</comment>
<accession>A0AA88L5B4</accession>
<dbReference type="Proteomes" id="UP001187531">
    <property type="component" value="Unassembled WGS sequence"/>
</dbReference>
<keyword evidence="2" id="KW-1185">Reference proteome</keyword>
<reference evidence="1" key="1">
    <citation type="submission" date="2023-07" db="EMBL/GenBank/DDBJ databases">
        <title>Chromosome-level genome assembly of Artemia franciscana.</title>
        <authorList>
            <person name="Jo E."/>
        </authorList>
    </citation>
    <scope>NUCLEOTIDE SEQUENCE</scope>
    <source>
        <tissue evidence="1">Whole body</tissue>
    </source>
</reference>
<name>A0AA88L5B4_ARTSF</name>
<gene>
    <name evidence="1" type="ORF">QYM36_009359</name>
</gene>
<evidence type="ECO:0000313" key="1">
    <source>
        <dbReference type="EMBL" id="KAK2713459.1"/>
    </source>
</evidence>
<dbReference type="AlphaFoldDB" id="A0AA88L5B4"/>
<dbReference type="SUPFAM" id="SSF53098">
    <property type="entry name" value="Ribonuclease H-like"/>
    <property type="match status" value="1"/>
</dbReference>
<sequence>MSACLHGSLTVVIKVVNHIISNSLRDHLFREICKQNGEKFGRLVIHTEVRWLSKGNCLKRFIALWNSIVSFLADTQLGAKLLANKCDVFYLSDIFERFNSLNKQLQENNSDLISSKSAIATFLRKLQLYKNNIRRRAFEQFPCLACVNSDLQDEDLALYGEYLENIHEDMQTRVGDLLGMTIPIWVSIPFEVNVAAIDISLQEPLNEIQSNEIMHAKFKDGKYNIWKTNDVATKYPLLWDKAQFYVIAFPTSYLVEAGFSRVSQMLSENCNRLDIVKRSDLRLSLTSIEPNINKLAEKNQPQGSH</sequence>
<dbReference type="InterPro" id="IPR012337">
    <property type="entry name" value="RNaseH-like_sf"/>
</dbReference>
<organism evidence="1 2">
    <name type="scientific">Artemia franciscana</name>
    <name type="common">Brine shrimp</name>
    <name type="synonym">Artemia sanfranciscana</name>
    <dbReference type="NCBI Taxonomy" id="6661"/>
    <lineage>
        <taxon>Eukaryota</taxon>
        <taxon>Metazoa</taxon>
        <taxon>Ecdysozoa</taxon>
        <taxon>Arthropoda</taxon>
        <taxon>Crustacea</taxon>
        <taxon>Branchiopoda</taxon>
        <taxon>Anostraca</taxon>
        <taxon>Artemiidae</taxon>
        <taxon>Artemia</taxon>
    </lineage>
</organism>
<evidence type="ECO:0008006" key="3">
    <source>
        <dbReference type="Google" id="ProtNLM"/>
    </source>
</evidence>
<evidence type="ECO:0000313" key="2">
    <source>
        <dbReference type="Proteomes" id="UP001187531"/>
    </source>
</evidence>
<dbReference type="PANTHER" id="PTHR45913">
    <property type="entry name" value="EPM2A-INTERACTING PROTEIN 1"/>
    <property type="match status" value="1"/>
</dbReference>
<protein>
    <recommendedName>
        <fullName evidence="3">SCAN domain-containing protein 3</fullName>
    </recommendedName>
</protein>
<dbReference type="PANTHER" id="PTHR45913:SF22">
    <property type="entry name" value="SCAN BOX DOMAIN-CONTAINING PROTEIN"/>
    <property type="match status" value="1"/>
</dbReference>